<dbReference type="PROSITE" id="PS50860">
    <property type="entry name" value="AA_TRNA_LIGASE_II_ALA"/>
    <property type="match status" value="1"/>
</dbReference>
<organism evidence="8 9">
    <name type="scientific">Pseudooceanicola nanhaiensis</name>
    <dbReference type="NCBI Taxonomy" id="375761"/>
    <lineage>
        <taxon>Bacteria</taxon>
        <taxon>Pseudomonadati</taxon>
        <taxon>Pseudomonadota</taxon>
        <taxon>Alphaproteobacteria</taxon>
        <taxon>Rhodobacterales</taxon>
        <taxon>Paracoccaceae</taxon>
        <taxon>Pseudooceanicola</taxon>
    </lineage>
</organism>
<proteinExistence type="predicted"/>
<reference evidence="8" key="1">
    <citation type="journal article" date="2014" name="Int. J. Syst. Evol. Microbiol.">
        <title>Complete genome sequence of Corynebacterium casei LMG S-19264T (=DSM 44701T), isolated from a smear-ripened cheese.</title>
        <authorList>
            <consortium name="US DOE Joint Genome Institute (JGI-PGF)"/>
            <person name="Walter F."/>
            <person name="Albersmeier A."/>
            <person name="Kalinowski J."/>
            <person name="Ruckert C."/>
        </authorList>
    </citation>
    <scope>NUCLEOTIDE SEQUENCE</scope>
    <source>
        <strain evidence="8">CGMCC 1.6293</strain>
    </source>
</reference>
<keyword evidence="4" id="KW-0479">Metal-binding</keyword>
<comment type="subcellular location">
    <subcellularLocation>
        <location evidence="2">Cytoplasm</location>
    </subcellularLocation>
</comment>
<name>A0A917WCH0_9RHOB</name>
<evidence type="ECO:0000313" key="9">
    <source>
        <dbReference type="Proteomes" id="UP000649829"/>
    </source>
</evidence>
<comment type="caution">
    <text evidence="8">The sequence shown here is derived from an EMBL/GenBank/DDBJ whole genome shotgun (WGS) entry which is preliminary data.</text>
</comment>
<dbReference type="GO" id="GO:0005524">
    <property type="term" value="F:ATP binding"/>
    <property type="evidence" value="ECO:0007669"/>
    <property type="project" value="InterPro"/>
</dbReference>
<keyword evidence="8" id="KW-0378">Hydrolase</keyword>
<dbReference type="PANTHER" id="PTHR43462">
    <property type="entry name" value="ALANYL-TRNA EDITING PROTEIN"/>
    <property type="match status" value="1"/>
</dbReference>
<keyword evidence="5" id="KW-0862">Zinc</keyword>
<dbReference type="SUPFAM" id="SSF55186">
    <property type="entry name" value="ThrRS/AlaRS common domain"/>
    <property type="match status" value="1"/>
</dbReference>
<evidence type="ECO:0000256" key="5">
    <source>
        <dbReference type="ARBA" id="ARBA00022833"/>
    </source>
</evidence>
<dbReference type="GO" id="GO:0004813">
    <property type="term" value="F:alanine-tRNA ligase activity"/>
    <property type="evidence" value="ECO:0007669"/>
    <property type="project" value="InterPro"/>
</dbReference>
<reference evidence="8" key="2">
    <citation type="submission" date="2020-09" db="EMBL/GenBank/DDBJ databases">
        <authorList>
            <person name="Sun Q."/>
            <person name="Zhou Y."/>
        </authorList>
    </citation>
    <scope>NUCLEOTIDE SEQUENCE</scope>
    <source>
        <strain evidence="8">CGMCC 1.6293</strain>
    </source>
</reference>
<gene>
    <name evidence="8" type="ORF">GCM10011534_09770</name>
</gene>
<dbReference type="Proteomes" id="UP000649829">
    <property type="component" value="Unassembled WGS sequence"/>
</dbReference>
<dbReference type="InterPro" id="IPR018163">
    <property type="entry name" value="Thr/Ala-tRNA-synth_IIc_edit"/>
</dbReference>
<dbReference type="InterPro" id="IPR018165">
    <property type="entry name" value="Ala-tRNA-synth_IIc_core"/>
</dbReference>
<dbReference type="GO" id="GO:0006419">
    <property type="term" value="P:alanyl-tRNA aminoacylation"/>
    <property type="evidence" value="ECO:0007669"/>
    <property type="project" value="InterPro"/>
</dbReference>
<protein>
    <recommendedName>
        <fullName evidence="3">Alanine--tRNA ligase</fullName>
    </recommendedName>
    <alternativeName>
        <fullName evidence="6">Alanyl-tRNA synthetase</fullName>
    </alternativeName>
</protein>
<evidence type="ECO:0000256" key="2">
    <source>
        <dbReference type="ARBA" id="ARBA00004496"/>
    </source>
</evidence>
<dbReference type="InterPro" id="IPR018164">
    <property type="entry name" value="Ala-tRNA-synth_IIc_N"/>
</dbReference>
<sequence length="239" mass="25906">MTELLYREDAYLTEAPGTVLSHTDRGGVVLDASLFYATAGGQPGDSGRLTWDGGSMEVVTTVKGEGDDIVLVPAEGAALPPVGTELYQHLDWERRHSLMRVHTALHLLSVVIPLPVTGGQISEGQGRLDFDMPEAPEDKQALEEALNALIARDLEVSETWITEAELDQNPGLVKTMSVQPPRGAGRIRLVRIGEGAEQVDLQPCGGTHVKRTGEIGRIAFGKIEKKSKLNRRVRISLVD</sequence>
<keyword evidence="9" id="KW-1185">Reference proteome</keyword>
<dbReference type="GO" id="GO:0003676">
    <property type="term" value="F:nucleic acid binding"/>
    <property type="evidence" value="ECO:0007669"/>
    <property type="project" value="InterPro"/>
</dbReference>
<dbReference type="EMBL" id="BMLF01000001">
    <property type="protein sequence ID" value="GGL89720.1"/>
    <property type="molecule type" value="Genomic_DNA"/>
</dbReference>
<dbReference type="SUPFAM" id="SSF50447">
    <property type="entry name" value="Translation proteins"/>
    <property type="match status" value="1"/>
</dbReference>
<feature type="domain" description="Alanyl-transfer RNA synthetases family profile" evidence="7">
    <location>
        <begin position="1"/>
        <end position="239"/>
    </location>
</feature>
<comment type="cofactor">
    <cofactor evidence="1">
        <name>Zn(2+)</name>
        <dbReference type="ChEBI" id="CHEBI:29105"/>
    </cofactor>
</comment>
<dbReference type="GO" id="GO:0046872">
    <property type="term" value="F:metal ion binding"/>
    <property type="evidence" value="ECO:0007669"/>
    <property type="project" value="UniProtKB-KW"/>
</dbReference>
<evidence type="ECO:0000313" key="8">
    <source>
        <dbReference type="EMBL" id="GGL89720.1"/>
    </source>
</evidence>
<dbReference type="Gene3D" id="2.40.30.130">
    <property type="match status" value="1"/>
</dbReference>
<dbReference type="GO" id="GO:0005737">
    <property type="term" value="C:cytoplasm"/>
    <property type="evidence" value="ECO:0007669"/>
    <property type="project" value="UniProtKB-SubCell"/>
</dbReference>
<dbReference type="GO" id="GO:0002161">
    <property type="term" value="F:aminoacyl-tRNA deacylase activity"/>
    <property type="evidence" value="ECO:0007669"/>
    <property type="project" value="UniProtKB-ARBA"/>
</dbReference>
<evidence type="ECO:0000256" key="1">
    <source>
        <dbReference type="ARBA" id="ARBA00001947"/>
    </source>
</evidence>
<dbReference type="Gene3D" id="3.30.980.10">
    <property type="entry name" value="Threonyl-trna Synthetase, Chain A, domain 2"/>
    <property type="match status" value="1"/>
</dbReference>
<evidence type="ECO:0000256" key="3">
    <source>
        <dbReference type="ARBA" id="ARBA00017959"/>
    </source>
</evidence>
<dbReference type="AlphaFoldDB" id="A0A917WCH0"/>
<evidence type="ECO:0000256" key="4">
    <source>
        <dbReference type="ARBA" id="ARBA00022723"/>
    </source>
</evidence>
<dbReference type="InterPro" id="IPR012947">
    <property type="entry name" value="tRNA_SAD"/>
</dbReference>
<dbReference type="InterPro" id="IPR051335">
    <property type="entry name" value="Alanyl-tRNA_Editing_Enzymes"/>
</dbReference>
<evidence type="ECO:0000256" key="6">
    <source>
        <dbReference type="ARBA" id="ARBA00032577"/>
    </source>
</evidence>
<dbReference type="InterPro" id="IPR009000">
    <property type="entry name" value="Transl_B-barrel_sf"/>
</dbReference>
<dbReference type="SMART" id="SM00863">
    <property type="entry name" value="tRNA_SAD"/>
    <property type="match status" value="1"/>
</dbReference>
<dbReference type="Pfam" id="PF01411">
    <property type="entry name" value="tRNA-synt_2c"/>
    <property type="match status" value="1"/>
</dbReference>
<dbReference type="Pfam" id="PF07973">
    <property type="entry name" value="tRNA_SAD"/>
    <property type="match status" value="1"/>
</dbReference>
<dbReference type="PANTHER" id="PTHR43462:SF1">
    <property type="entry name" value="ALANYL-TRNA EDITING PROTEIN AARSD1"/>
    <property type="match status" value="1"/>
</dbReference>
<accession>A0A917WCH0</accession>
<evidence type="ECO:0000259" key="7">
    <source>
        <dbReference type="PROSITE" id="PS50860"/>
    </source>
</evidence>
<dbReference type="RefSeq" id="WP_028285872.1">
    <property type="nucleotide sequence ID" value="NZ_BMLF01000001.1"/>
</dbReference>